<evidence type="ECO:0000256" key="1">
    <source>
        <dbReference type="ARBA" id="ARBA00022737"/>
    </source>
</evidence>
<dbReference type="EMBL" id="PVLF01000003">
    <property type="protein sequence ID" value="PRH83261.1"/>
    <property type="molecule type" value="Genomic_DNA"/>
</dbReference>
<dbReference type="InterPro" id="IPR001258">
    <property type="entry name" value="NHL_repeat"/>
</dbReference>
<feature type="domain" description="Alkyl hydroperoxide reductase subunit C/ Thiol specific antioxidant" evidence="2">
    <location>
        <begin position="8"/>
        <end position="126"/>
    </location>
</feature>
<gene>
    <name evidence="3" type="ORF">C6N40_03665</name>
</gene>
<dbReference type="AlphaFoldDB" id="A0A2P6MBA5"/>
<dbReference type="PANTHER" id="PTHR46388:SF2">
    <property type="entry name" value="NHL REPEAT-CONTAINING PROTEIN 2"/>
    <property type="match status" value="1"/>
</dbReference>
<dbReference type="Pfam" id="PF00578">
    <property type="entry name" value="AhpC-TSA"/>
    <property type="match status" value="1"/>
</dbReference>
<keyword evidence="4" id="KW-1185">Reference proteome</keyword>
<dbReference type="Proteomes" id="UP000241736">
    <property type="component" value="Unassembled WGS sequence"/>
</dbReference>
<dbReference type="GO" id="GO:0016491">
    <property type="term" value="F:oxidoreductase activity"/>
    <property type="evidence" value="ECO:0007669"/>
    <property type="project" value="InterPro"/>
</dbReference>
<keyword evidence="1" id="KW-0677">Repeat</keyword>
<protein>
    <recommendedName>
        <fullName evidence="2">Alkyl hydroperoxide reductase subunit C/ Thiol specific antioxidant domain-containing protein</fullName>
    </recommendedName>
</protein>
<evidence type="ECO:0000313" key="3">
    <source>
        <dbReference type="EMBL" id="PRH83261.1"/>
    </source>
</evidence>
<dbReference type="Gene3D" id="2.120.10.30">
    <property type="entry name" value="TolB, C-terminal domain"/>
    <property type="match status" value="2"/>
</dbReference>
<reference evidence="3 4" key="1">
    <citation type="submission" date="2018-03" db="EMBL/GenBank/DDBJ databases">
        <title>Arenimonas caeni sp. nov., isolated from activated sludge.</title>
        <authorList>
            <person name="Liu H."/>
        </authorList>
    </citation>
    <scope>NUCLEOTIDE SEQUENCE [LARGE SCALE GENOMIC DNA]</scope>
    <source>
        <strain evidence="4">z29</strain>
    </source>
</reference>
<dbReference type="SUPFAM" id="SSF101898">
    <property type="entry name" value="NHL repeat"/>
    <property type="match status" value="1"/>
</dbReference>
<dbReference type="Pfam" id="PF01436">
    <property type="entry name" value="NHL"/>
    <property type="match status" value="1"/>
</dbReference>
<dbReference type="Gene3D" id="3.40.30.10">
    <property type="entry name" value="Glutaredoxin"/>
    <property type="match status" value="1"/>
</dbReference>
<dbReference type="InterPro" id="IPR000866">
    <property type="entry name" value="AhpC/TSA"/>
</dbReference>
<evidence type="ECO:0000313" key="4">
    <source>
        <dbReference type="Proteomes" id="UP000241736"/>
    </source>
</evidence>
<proteinExistence type="predicted"/>
<sequence>MNSAHAAAPELQANLHWLNADPQRIEAHRGRVLALVFWNAASAYCHTLLEELQRLQARYPVGLSMLGIHQPKFDAELDGRVVLKVANRLGLSFPVANDPGWTTWQHYGINAWPSVALVDTRGRLRDVFTGDDQASRLEASVQRLIDEVGGAVQQAGPARRLGAEPRLPLAFPSGLAVGENHLYVADTGHHRILECTHSGRVLREFGTGHGDLVDGAPEDAAFRSPRGLCLVRESLYVADTGNHALRRIRLLDGVVETLLGNGRAGAPREGVGQAAELPLNQPWALAGTLERLYLAMAGSNQVWEYELGQSRLKLCAGSGELGIADGPSRSAMFAQPAALALVQQTLYVADAASSAVRSIQLSQGQVQTLVGQGLYEFGEQDGQRREARLQYPLAIALDPASPVLWIADGYNGCLRRLRLGGGDVSTHPLPQALEQPAALAAGPGSLWIANSGAHEVLRYDLGNGKLSRLPIGE</sequence>
<comment type="caution">
    <text evidence="3">The sequence shown here is derived from an EMBL/GenBank/DDBJ whole genome shotgun (WGS) entry which is preliminary data.</text>
</comment>
<organism evidence="3 4">
    <name type="scientific">Arenimonas caeni</name>
    <dbReference type="NCBI Taxonomy" id="2058085"/>
    <lineage>
        <taxon>Bacteria</taxon>
        <taxon>Pseudomonadati</taxon>
        <taxon>Pseudomonadota</taxon>
        <taxon>Gammaproteobacteria</taxon>
        <taxon>Lysobacterales</taxon>
        <taxon>Lysobacteraceae</taxon>
        <taxon>Arenimonas</taxon>
    </lineage>
</organism>
<dbReference type="OrthoDB" id="9811352at2"/>
<accession>A0A2P6MBA5</accession>
<dbReference type="InterPro" id="IPR036249">
    <property type="entry name" value="Thioredoxin-like_sf"/>
</dbReference>
<name>A0A2P6MBA5_9GAMM</name>
<evidence type="ECO:0000259" key="2">
    <source>
        <dbReference type="Pfam" id="PF00578"/>
    </source>
</evidence>
<dbReference type="RefSeq" id="WP_106989640.1">
    <property type="nucleotide sequence ID" value="NZ_JAVEVW010000130.1"/>
</dbReference>
<dbReference type="SUPFAM" id="SSF52833">
    <property type="entry name" value="Thioredoxin-like"/>
    <property type="match status" value="1"/>
</dbReference>
<dbReference type="PANTHER" id="PTHR46388">
    <property type="entry name" value="NHL REPEAT-CONTAINING PROTEIN 2"/>
    <property type="match status" value="1"/>
</dbReference>
<dbReference type="GO" id="GO:0016209">
    <property type="term" value="F:antioxidant activity"/>
    <property type="evidence" value="ECO:0007669"/>
    <property type="project" value="InterPro"/>
</dbReference>
<dbReference type="InterPro" id="IPR011042">
    <property type="entry name" value="6-blade_b-propeller_TolB-like"/>
</dbReference>